<gene>
    <name evidence="2" type="ORF">BPAG_LOCUS2874</name>
</gene>
<keyword evidence="1" id="KW-0175">Coiled coil</keyword>
<keyword evidence="3" id="KW-1185">Reference proteome</keyword>
<dbReference type="EMBL" id="UZAD01000568">
    <property type="protein sequence ID" value="VDN84060.1"/>
    <property type="molecule type" value="Genomic_DNA"/>
</dbReference>
<evidence type="ECO:0000313" key="2">
    <source>
        <dbReference type="EMBL" id="VDN84060.1"/>
    </source>
</evidence>
<evidence type="ECO:0000256" key="1">
    <source>
        <dbReference type="SAM" id="Coils"/>
    </source>
</evidence>
<dbReference type="AlphaFoldDB" id="A0A0N4T3X4"/>
<evidence type="ECO:0000313" key="4">
    <source>
        <dbReference type="WBParaSite" id="BPAG_0000290401-mRNA-1"/>
    </source>
</evidence>
<accession>A0A0N4T3X4</accession>
<dbReference type="Gene3D" id="1.10.287.1490">
    <property type="match status" value="1"/>
</dbReference>
<dbReference type="WBParaSite" id="BPAG_0000290401-mRNA-1">
    <property type="protein sequence ID" value="BPAG_0000290401-mRNA-1"/>
    <property type="gene ID" value="BPAG_0000290401"/>
</dbReference>
<organism evidence="4">
    <name type="scientific">Brugia pahangi</name>
    <name type="common">Filarial nematode worm</name>
    <dbReference type="NCBI Taxonomy" id="6280"/>
    <lineage>
        <taxon>Eukaryota</taxon>
        <taxon>Metazoa</taxon>
        <taxon>Ecdysozoa</taxon>
        <taxon>Nematoda</taxon>
        <taxon>Chromadorea</taxon>
        <taxon>Rhabditida</taxon>
        <taxon>Spirurina</taxon>
        <taxon>Spiruromorpha</taxon>
        <taxon>Filarioidea</taxon>
        <taxon>Onchocercidae</taxon>
        <taxon>Brugia</taxon>
    </lineage>
</organism>
<proteinExistence type="predicted"/>
<protein>
    <submittedName>
        <fullName evidence="4">IF rod domain-containing protein</fullName>
    </submittedName>
</protein>
<reference evidence="4" key="1">
    <citation type="submission" date="2017-02" db="UniProtKB">
        <authorList>
            <consortium name="WormBaseParasite"/>
        </authorList>
    </citation>
    <scope>IDENTIFICATION</scope>
</reference>
<name>A0A0N4T3X4_BRUPA</name>
<evidence type="ECO:0000313" key="3">
    <source>
        <dbReference type="Proteomes" id="UP000278627"/>
    </source>
</evidence>
<reference evidence="2 3" key="2">
    <citation type="submission" date="2018-11" db="EMBL/GenBank/DDBJ databases">
        <authorList>
            <consortium name="Pathogen Informatics"/>
        </authorList>
    </citation>
    <scope>NUCLEOTIDE SEQUENCE [LARGE SCALE GENOMIC DNA]</scope>
</reference>
<dbReference type="SUPFAM" id="SSF90257">
    <property type="entry name" value="Myosin rod fragments"/>
    <property type="match status" value="1"/>
</dbReference>
<sequence>MQQQSSRNDLNEKNDEIDKLNKQIDDLKWSLGEYKQWLNDANERIYQLVNACKEKDDIIDDVTHRFHDVERRLLDVPTDQSIANLNSLINEMRKEINDKNDCINQLEKAKSDAQWYLGEHQHWLQNANTR</sequence>
<dbReference type="Proteomes" id="UP000278627">
    <property type="component" value="Unassembled WGS sequence"/>
</dbReference>
<feature type="coiled-coil region" evidence="1">
    <location>
        <begin position="82"/>
        <end position="109"/>
    </location>
</feature>
<dbReference type="STRING" id="6280.A0A0N4T3X4"/>
<feature type="coiled-coil region" evidence="1">
    <location>
        <begin position="3"/>
        <end position="30"/>
    </location>
</feature>